<dbReference type="InterPro" id="IPR016181">
    <property type="entry name" value="Acyl_CoA_acyltransferase"/>
</dbReference>
<reference evidence="4 5" key="1">
    <citation type="journal article" date="2024" name="Int. J. Mol. Sci.">
        <title>Exploration of Alicyclobacillus spp. Genome in Search of Antibiotic Resistance.</title>
        <authorList>
            <person name="Bucka-Kolendo J."/>
            <person name="Kiousi D.E."/>
            <person name="Dekowska A."/>
            <person name="Mikolajczuk-Szczyrba A."/>
            <person name="Karadedos D.M."/>
            <person name="Michael P."/>
            <person name="Galanis A."/>
            <person name="Sokolowska B."/>
        </authorList>
    </citation>
    <scope>NUCLEOTIDE SEQUENCE [LARGE SCALE GENOMIC DNA]</scope>
    <source>
        <strain evidence="4 5">KKP 3000</strain>
    </source>
</reference>
<evidence type="ECO:0000256" key="2">
    <source>
        <dbReference type="ARBA" id="ARBA00023315"/>
    </source>
</evidence>
<evidence type="ECO:0000313" key="4">
    <source>
        <dbReference type="EMBL" id="MFB5192489.1"/>
    </source>
</evidence>
<feature type="domain" description="N-acetyltransferase" evidence="3">
    <location>
        <begin position="3"/>
        <end position="135"/>
    </location>
</feature>
<evidence type="ECO:0000259" key="3">
    <source>
        <dbReference type="PROSITE" id="PS51186"/>
    </source>
</evidence>
<organism evidence="4 5">
    <name type="scientific">Alicyclobacillus fastidiosus</name>
    <dbReference type="NCBI Taxonomy" id="392011"/>
    <lineage>
        <taxon>Bacteria</taxon>
        <taxon>Bacillati</taxon>
        <taxon>Bacillota</taxon>
        <taxon>Bacilli</taxon>
        <taxon>Bacillales</taxon>
        <taxon>Alicyclobacillaceae</taxon>
        <taxon>Alicyclobacillus</taxon>
    </lineage>
</organism>
<comment type="caution">
    <text evidence="4">The sequence shown here is derived from an EMBL/GenBank/DDBJ whole genome shotgun (WGS) entry which is preliminary data.</text>
</comment>
<evidence type="ECO:0000313" key="5">
    <source>
        <dbReference type="Proteomes" id="UP001579974"/>
    </source>
</evidence>
<sequence length="137" mass="15811">MSIAYRNTLPTKDAFYALYQTTNWNRFNADELHLALQNSWYMVSVFDDEQHRLIGFGRIISDGIYQTFIGDVIVLPEYQGRGIGKGIMTRLIEYCREQNIRWVQLTCAQGKRAFYEKLGFCARPEDAPGMQLSIALS</sequence>
<gene>
    <name evidence="4" type="ORF">KKP3000_001693</name>
</gene>
<keyword evidence="1" id="KW-0808">Transferase</keyword>
<name>A0ABV5AJM9_9BACL</name>
<dbReference type="PANTHER" id="PTHR43626">
    <property type="entry name" value="ACYL-COA N-ACYLTRANSFERASE"/>
    <property type="match status" value="1"/>
</dbReference>
<dbReference type="InterPro" id="IPR000182">
    <property type="entry name" value="GNAT_dom"/>
</dbReference>
<dbReference type="SUPFAM" id="SSF55729">
    <property type="entry name" value="Acyl-CoA N-acyltransferases (Nat)"/>
    <property type="match status" value="1"/>
</dbReference>
<keyword evidence="5" id="KW-1185">Reference proteome</keyword>
<keyword evidence="2" id="KW-0012">Acyltransferase</keyword>
<dbReference type="PANTHER" id="PTHR43626:SF4">
    <property type="entry name" value="GCN5-RELATED N-ACETYLTRANSFERASE 2, CHLOROPLASTIC"/>
    <property type="match status" value="1"/>
</dbReference>
<evidence type="ECO:0000256" key="1">
    <source>
        <dbReference type="ARBA" id="ARBA00022679"/>
    </source>
</evidence>
<protein>
    <submittedName>
        <fullName evidence="4">GNAT family N-acetyltransferase</fullName>
    </submittedName>
</protein>
<dbReference type="EMBL" id="JBDXSU010000023">
    <property type="protein sequence ID" value="MFB5192489.1"/>
    <property type="molecule type" value="Genomic_DNA"/>
</dbReference>
<dbReference type="Proteomes" id="UP001579974">
    <property type="component" value="Unassembled WGS sequence"/>
</dbReference>
<proteinExistence type="predicted"/>
<dbReference type="CDD" id="cd04301">
    <property type="entry name" value="NAT_SF"/>
    <property type="match status" value="1"/>
</dbReference>
<dbReference type="Pfam" id="PF00583">
    <property type="entry name" value="Acetyltransf_1"/>
    <property type="match status" value="1"/>
</dbReference>
<dbReference type="RefSeq" id="WP_275473024.1">
    <property type="nucleotide sequence ID" value="NZ_CP162940.1"/>
</dbReference>
<accession>A0ABV5AJM9</accession>
<dbReference type="Gene3D" id="3.40.630.30">
    <property type="match status" value="1"/>
</dbReference>
<dbReference type="PROSITE" id="PS51186">
    <property type="entry name" value="GNAT"/>
    <property type="match status" value="1"/>
</dbReference>
<dbReference type="InterPro" id="IPR045039">
    <property type="entry name" value="NSI-like"/>
</dbReference>